<dbReference type="KEGG" id="gvi:gll0550"/>
<dbReference type="PhylomeDB" id="Q7NN63"/>
<evidence type="ECO:0000313" key="3">
    <source>
        <dbReference type="Proteomes" id="UP000000557"/>
    </source>
</evidence>
<organism evidence="2 3">
    <name type="scientific">Gloeobacter violaceus (strain ATCC 29082 / PCC 7421)</name>
    <dbReference type="NCBI Taxonomy" id="251221"/>
    <lineage>
        <taxon>Bacteria</taxon>
        <taxon>Bacillati</taxon>
        <taxon>Cyanobacteriota</taxon>
        <taxon>Cyanophyceae</taxon>
        <taxon>Gloeobacterales</taxon>
        <taxon>Gloeobacteraceae</taxon>
        <taxon>Gloeobacter</taxon>
    </lineage>
</organism>
<feature type="coiled-coil region" evidence="1">
    <location>
        <begin position="16"/>
        <end position="43"/>
    </location>
</feature>
<keyword evidence="3" id="KW-1185">Reference proteome</keyword>
<accession>Q7NN63</accession>
<proteinExistence type="predicted"/>
<dbReference type="PANTHER" id="PTHR34235:SF1">
    <property type="entry name" value="SLR0416 PROTEIN"/>
    <property type="match status" value="1"/>
</dbReference>
<dbReference type="EMBL" id="BA000045">
    <property type="protein sequence ID" value="BAC88491.1"/>
    <property type="molecule type" value="Genomic_DNA"/>
</dbReference>
<dbReference type="PATRIC" id="fig|251221.4.peg.559"/>
<dbReference type="EnsemblBacteria" id="BAC88491">
    <property type="protein sequence ID" value="BAC88491"/>
    <property type="gene ID" value="BAC88491"/>
</dbReference>
<dbReference type="eggNOG" id="COG0639">
    <property type="taxonomic scope" value="Bacteria"/>
</dbReference>
<dbReference type="HOGENOM" id="CLU_116670_0_1_3"/>
<name>Q7NN63_GLOVI</name>
<keyword evidence="1" id="KW-0175">Coiled coil</keyword>
<dbReference type="Proteomes" id="UP000000557">
    <property type="component" value="Chromosome"/>
</dbReference>
<sequence>MAFLYDKDFAAWATRQAELLRQRRLAELDLDHLSEEIEELAARERRALISSLKLILHHLLKWQYQPEKRSTSWEETIIRERGNVEDALDDMPSLRQLLTPEWIDKAYRRACRDANRETKLPDDAFPEQCPYALADILGDWWP</sequence>
<gene>
    <name evidence="2" type="ordered locus">gll0550</name>
</gene>
<protein>
    <submittedName>
        <fullName evidence="2">Gll0550 protein</fullName>
    </submittedName>
</protein>
<evidence type="ECO:0000313" key="2">
    <source>
        <dbReference type="EMBL" id="BAC88491.1"/>
    </source>
</evidence>
<dbReference type="OrthoDB" id="5769308at2"/>
<dbReference type="AlphaFoldDB" id="Q7NN63"/>
<dbReference type="RefSeq" id="WP_011140553.1">
    <property type="nucleotide sequence ID" value="NC_005125.1"/>
</dbReference>
<dbReference type="PANTHER" id="PTHR34235">
    <property type="entry name" value="SLR1203 PROTEIN-RELATED"/>
    <property type="match status" value="1"/>
</dbReference>
<dbReference type="Pfam" id="PF01724">
    <property type="entry name" value="DUF29"/>
    <property type="match status" value="1"/>
</dbReference>
<reference evidence="2 3" key="1">
    <citation type="journal article" date="2003" name="DNA Res.">
        <title>Complete genome structure of Gloeobacter violaceus PCC 7421, a cyanobacterium that lacks thylakoids.</title>
        <authorList>
            <person name="Nakamura Y."/>
            <person name="Kaneko T."/>
            <person name="Sato S."/>
            <person name="Mimuro M."/>
            <person name="Miyashita H."/>
            <person name="Tsuchiya T."/>
            <person name="Sasamoto S."/>
            <person name="Watanabe A."/>
            <person name="Kawashima K."/>
            <person name="Kishida Y."/>
            <person name="Kiyokawa C."/>
            <person name="Kohara M."/>
            <person name="Matsumoto M."/>
            <person name="Matsuno A."/>
            <person name="Nakazaki N."/>
            <person name="Shimpo S."/>
            <person name="Takeuchi C."/>
            <person name="Yamada M."/>
            <person name="Tabata S."/>
        </authorList>
    </citation>
    <scope>NUCLEOTIDE SEQUENCE [LARGE SCALE GENOMIC DNA]</scope>
    <source>
        <strain evidence="3">ATCC 29082 / PCC 7421</strain>
    </source>
</reference>
<dbReference type="STRING" id="251221.gene:10758023"/>
<dbReference type="InParanoid" id="Q7NN63"/>
<reference evidence="2 3" key="2">
    <citation type="journal article" date="2003" name="DNA Res.">
        <title>Complete genome structure of Gloeobacter violaceus PCC 7421, a cyanobacterium that lacks thylakoids (supplement).</title>
        <authorList>
            <person name="Nakamura Y."/>
            <person name="Kaneko T."/>
            <person name="Sato S."/>
            <person name="Mimuro M."/>
            <person name="Miyashita H."/>
            <person name="Tsuchiya T."/>
            <person name="Sasamoto S."/>
            <person name="Watanabe A."/>
            <person name="Kawashima K."/>
            <person name="Kishida Y."/>
            <person name="Kiyokawa C."/>
            <person name="Kohara M."/>
            <person name="Matsumoto M."/>
            <person name="Matsuno A."/>
            <person name="Nakazaki N."/>
            <person name="Shimpo S."/>
            <person name="Takeuchi C."/>
            <person name="Yamada M."/>
            <person name="Tabata S."/>
        </authorList>
    </citation>
    <scope>NUCLEOTIDE SEQUENCE [LARGE SCALE GENOMIC DNA]</scope>
    <source>
        <strain evidence="3">ATCC 29082 / PCC 7421</strain>
    </source>
</reference>
<dbReference type="Gene3D" id="1.20.1220.20">
    <property type="entry name" value="Uncharcterised protein PF01724"/>
    <property type="match status" value="1"/>
</dbReference>
<dbReference type="InterPro" id="IPR002636">
    <property type="entry name" value="DUF29"/>
</dbReference>
<evidence type="ECO:0000256" key="1">
    <source>
        <dbReference type="SAM" id="Coils"/>
    </source>
</evidence>